<evidence type="ECO:0000313" key="3">
    <source>
        <dbReference type="Proteomes" id="UP001158576"/>
    </source>
</evidence>
<feature type="transmembrane region" description="Helical" evidence="1">
    <location>
        <begin position="53"/>
        <end position="74"/>
    </location>
</feature>
<sequence length="151" mass="17799">MESPDDVPLIDQPKEKGLLDFNEGYWKWFFMPSSIAEQKIYKFQGRPELAKRYLFSLRIPLAVSFIFMGVRFWNSYIDENGVSPDEYGLLVLCIFVVTLKILIWYRCLLARARARFDIDRGQNDWCLSCMTNFFCHECSKGQMGAYYEQVV</sequence>
<accession>A0ABN7RMU4</accession>
<keyword evidence="3" id="KW-1185">Reference proteome</keyword>
<protein>
    <submittedName>
        <fullName evidence="2">Oidioi.mRNA.OKI2018_I69.PAR.g9902.t1.cds</fullName>
    </submittedName>
</protein>
<evidence type="ECO:0000313" key="2">
    <source>
        <dbReference type="EMBL" id="CAG5081536.1"/>
    </source>
</evidence>
<name>A0ABN7RMU4_OIKDI</name>
<proteinExistence type="predicted"/>
<keyword evidence="1" id="KW-0472">Membrane</keyword>
<feature type="transmembrane region" description="Helical" evidence="1">
    <location>
        <begin position="86"/>
        <end position="105"/>
    </location>
</feature>
<dbReference type="Proteomes" id="UP001158576">
    <property type="component" value="Chromosome PAR"/>
</dbReference>
<reference evidence="2 3" key="1">
    <citation type="submission" date="2021-04" db="EMBL/GenBank/DDBJ databases">
        <authorList>
            <person name="Bliznina A."/>
        </authorList>
    </citation>
    <scope>NUCLEOTIDE SEQUENCE [LARGE SCALE GENOMIC DNA]</scope>
</reference>
<organism evidence="2 3">
    <name type="scientific">Oikopleura dioica</name>
    <name type="common">Tunicate</name>
    <dbReference type="NCBI Taxonomy" id="34765"/>
    <lineage>
        <taxon>Eukaryota</taxon>
        <taxon>Metazoa</taxon>
        <taxon>Chordata</taxon>
        <taxon>Tunicata</taxon>
        <taxon>Appendicularia</taxon>
        <taxon>Copelata</taxon>
        <taxon>Oikopleuridae</taxon>
        <taxon>Oikopleura</taxon>
    </lineage>
</organism>
<gene>
    <name evidence="2" type="ORF">OKIOD_LOCUS1460</name>
</gene>
<keyword evidence="1" id="KW-0812">Transmembrane</keyword>
<evidence type="ECO:0000256" key="1">
    <source>
        <dbReference type="SAM" id="Phobius"/>
    </source>
</evidence>
<keyword evidence="1" id="KW-1133">Transmembrane helix</keyword>
<dbReference type="EMBL" id="OU015568">
    <property type="protein sequence ID" value="CAG5081536.1"/>
    <property type="molecule type" value="Genomic_DNA"/>
</dbReference>